<evidence type="ECO:0000256" key="4">
    <source>
        <dbReference type="ARBA" id="ARBA00023163"/>
    </source>
</evidence>
<dbReference type="InterPro" id="IPR036388">
    <property type="entry name" value="WH-like_DNA-bd_sf"/>
</dbReference>
<evidence type="ECO:0000313" key="7">
    <source>
        <dbReference type="EMBL" id="MBB3113202.1"/>
    </source>
</evidence>
<dbReference type="PROSITE" id="PS50042">
    <property type="entry name" value="CNMP_BINDING_3"/>
    <property type="match status" value="1"/>
</dbReference>
<dbReference type="CDD" id="cd00038">
    <property type="entry name" value="CAP_ED"/>
    <property type="match status" value="1"/>
</dbReference>
<dbReference type="Pfam" id="PF13545">
    <property type="entry name" value="HTH_Crp_2"/>
    <property type="match status" value="1"/>
</dbReference>
<evidence type="ECO:0000256" key="3">
    <source>
        <dbReference type="ARBA" id="ARBA00023159"/>
    </source>
</evidence>
<dbReference type="InterPro" id="IPR000595">
    <property type="entry name" value="cNMP-bd_dom"/>
</dbReference>
<dbReference type="InterPro" id="IPR036390">
    <property type="entry name" value="WH_DNA-bd_sf"/>
</dbReference>
<evidence type="ECO:0000259" key="5">
    <source>
        <dbReference type="PROSITE" id="PS50042"/>
    </source>
</evidence>
<dbReference type="Gene3D" id="1.10.10.10">
    <property type="entry name" value="Winged helix-like DNA-binding domain superfamily/Winged helix DNA-binding domain"/>
    <property type="match status" value="1"/>
</dbReference>
<keyword evidence="8" id="KW-1185">Reference proteome</keyword>
<dbReference type="InterPro" id="IPR018490">
    <property type="entry name" value="cNMP-bd_dom_sf"/>
</dbReference>
<accession>A0A7W5FQF8</accession>
<evidence type="ECO:0000313" key="8">
    <source>
        <dbReference type="Proteomes" id="UP000570361"/>
    </source>
</evidence>
<name>A0A7W5FQF8_9BACL</name>
<dbReference type="AlphaFoldDB" id="A0A7W5FQF8"/>
<dbReference type="Proteomes" id="UP000570361">
    <property type="component" value="Unassembled WGS sequence"/>
</dbReference>
<comment type="caution">
    <text evidence="7">The sequence shown here is derived from an EMBL/GenBank/DDBJ whole genome shotgun (WGS) entry which is preliminary data.</text>
</comment>
<dbReference type="GO" id="GO:0005829">
    <property type="term" value="C:cytosol"/>
    <property type="evidence" value="ECO:0007669"/>
    <property type="project" value="TreeGrafter"/>
</dbReference>
<dbReference type="SUPFAM" id="SSF51206">
    <property type="entry name" value="cAMP-binding domain-like"/>
    <property type="match status" value="1"/>
</dbReference>
<evidence type="ECO:0000256" key="1">
    <source>
        <dbReference type="ARBA" id="ARBA00023015"/>
    </source>
</evidence>
<dbReference type="Gene3D" id="2.60.120.10">
    <property type="entry name" value="Jelly Rolls"/>
    <property type="match status" value="1"/>
</dbReference>
<dbReference type="PANTHER" id="PTHR24567">
    <property type="entry name" value="CRP FAMILY TRANSCRIPTIONAL REGULATORY PROTEIN"/>
    <property type="match status" value="1"/>
</dbReference>
<sequence length="223" mass="25103">MEKGRREDVLEAYPCFLAIPPEDWAQAEMLSLPPSTLHPIREGHRFQHALFVVEGRIRIYRTTAEGREITLYRVGRGQCCVLMMASILGDVPYEASVAIEQEVNVLLLPVPVFTNWMAAHVSLRRFIYQQFTDRMLKVTQLLESVSFQPMPVRIAAYLLHAAASGDSNAIRITHEQLAIDLGTAREVVSRTLKKMAREGALSLSRGTITIVNPGYLQEICQPQ</sequence>
<feature type="domain" description="Cyclic nucleotide-binding" evidence="5">
    <location>
        <begin position="40"/>
        <end position="134"/>
    </location>
</feature>
<dbReference type="InterPro" id="IPR012318">
    <property type="entry name" value="HTH_CRP"/>
</dbReference>
<dbReference type="GO" id="GO:0003700">
    <property type="term" value="F:DNA-binding transcription factor activity"/>
    <property type="evidence" value="ECO:0007669"/>
    <property type="project" value="TreeGrafter"/>
</dbReference>
<keyword evidence="2" id="KW-0238">DNA-binding</keyword>
<dbReference type="GO" id="GO:0003677">
    <property type="term" value="F:DNA binding"/>
    <property type="evidence" value="ECO:0007669"/>
    <property type="project" value="UniProtKB-KW"/>
</dbReference>
<dbReference type="PANTHER" id="PTHR24567:SF74">
    <property type="entry name" value="HTH-TYPE TRANSCRIPTIONAL REGULATOR ARCR"/>
    <property type="match status" value="1"/>
</dbReference>
<dbReference type="SMART" id="SM00419">
    <property type="entry name" value="HTH_CRP"/>
    <property type="match status" value="1"/>
</dbReference>
<keyword evidence="4" id="KW-0804">Transcription</keyword>
<dbReference type="RefSeq" id="WP_183603301.1">
    <property type="nucleotide sequence ID" value="NZ_JACHXK010000017.1"/>
</dbReference>
<evidence type="ECO:0000256" key="2">
    <source>
        <dbReference type="ARBA" id="ARBA00023125"/>
    </source>
</evidence>
<evidence type="ECO:0000259" key="6">
    <source>
        <dbReference type="PROSITE" id="PS51063"/>
    </source>
</evidence>
<reference evidence="7 8" key="1">
    <citation type="submission" date="2020-08" db="EMBL/GenBank/DDBJ databases">
        <title>Genomic Encyclopedia of Type Strains, Phase III (KMG-III): the genomes of soil and plant-associated and newly described type strains.</title>
        <authorList>
            <person name="Whitman W."/>
        </authorList>
    </citation>
    <scope>NUCLEOTIDE SEQUENCE [LARGE SCALE GENOMIC DNA]</scope>
    <source>
        <strain evidence="7 8">CECT 5862</strain>
    </source>
</reference>
<dbReference type="EMBL" id="JACHXK010000017">
    <property type="protein sequence ID" value="MBB3113202.1"/>
    <property type="molecule type" value="Genomic_DNA"/>
</dbReference>
<feature type="domain" description="HTH crp-type" evidence="6">
    <location>
        <begin position="148"/>
        <end position="214"/>
    </location>
</feature>
<dbReference type="PROSITE" id="PS51063">
    <property type="entry name" value="HTH_CRP_2"/>
    <property type="match status" value="1"/>
</dbReference>
<dbReference type="Pfam" id="PF00027">
    <property type="entry name" value="cNMP_binding"/>
    <property type="match status" value="1"/>
</dbReference>
<keyword evidence="3" id="KW-0010">Activator</keyword>
<proteinExistence type="predicted"/>
<dbReference type="InterPro" id="IPR014710">
    <property type="entry name" value="RmlC-like_jellyroll"/>
</dbReference>
<organism evidence="7 8">
    <name type="scientific">Paenibacillus phyllosphaerae</name>
    <dbReference type="NCBI Taxonomy" id="274593"/>
    <lineage>
        <taxon>Bacteria</taxon>
        <taxon>Bacillati</taxon>
        <taxon>Bacillota</taxon>
        <taxon>Bacilli</taxon>
        <taxon>Bacillales</taxon>
        <taxon>Paenibacillaceae</taxon>
        <taxon>Paenibacillus</taxon>
    </lineage>
</organism>
<dbReference type="InterPro" id="IPR050397">
    <property type="entry name" value="Env_Response_Regulators"/>
</dbReference>
<protein>
    <submittedName>
        <fullName evidence="7">CRP/FNR family transcriptional regulator</fullName>
    </submittedName>
</protein>
<keyword evidence="1" id="KW-0805">Transcription regulation</keyword>
<dbReference type="SUPFAM" id="SSF46785">
    <property type="entry name" value="Winged helix' DNA-binding domain"/>
    <property type="match status" value="1"/>
</dbReference>
<gene>
    <name evidence="7" type="ORF">FHS18_005305</name>
</gene>